<dbReference type="InterPro" id="IPR007780">
    <property type="entry name" value="NAD_Glu_DH_bac"/>
</dbReference>
<dbReference type="Pfam" id="PF21073">
    <property type="entry name" value="GDH_HM1"/>
    <property type="match status" value="1"/>
</dbReference>
<dbReference type="PANTHER" id="PTHR43403">
    <property type="entry name" value="NAD-SPECIFIC GLUTAMATE DEHYDROGENASE"/>
    <property type="match status" value="1"/>
</dbReference>
<sequence>MLPEVARPLERALFETALPGEIDDLDADSRAAIADFVAAAASQRAPGVAIVHLEPASNDETAPGRRRMMLAMVGDDRPFLVSSASAAITAAGLDIERLLHPVVDVRRDADGRLQDVVGLASGAVAPGVSRESLIYVEIERTGARARAELVSALEHVIADVAVAVDDWPAMQAALRKAAAELTENPPPVAPHRAAEAVAFLEWLAADNFTLLGVRRYELSGDLDDPTMVPVSDTGLGLLRDPDYPVWTGERGPSDTPRALKALLATPEPLLITTAGAVVSVHRRVNGDLVSVKGFDRQGRVVSETRFLGLYTSAAISASPRQVPVLRRKVAEVIDRLGFGATGHSGRTLLHVIETFPRQELTEASTERLEVMALGLLSLLDRPRPKLFARADPFGRFMSVLVYVTRDSYTSALRESVGNMLADATGGTVSRFEIELRAEGLARVHYIVNVPDPARFDWVSEAELDRRLRQLVRGWEQDLQSALVAIAGPTRAARLTMTHGRAFSLSYRAQHTPAEAAADIVALSTLHEEAGRVVRMLPNTTDSQGQVRLKIYRLGKIISLSEAVPVLENFGLNVIEEFPFDLAGGALGRIHDFMLEVGDSAVLDDWDALRARVEPALTAVLTGTHENDLFNALIVAAGLEAEAANWLRAYFRYMRQTGVTYGVATVVDALRRYPAITRDLVRLFETRFRPDVADRAAAEIACLAEIETGLADVASIDDDRILRLYRSIILATLRTNAFVPGGPEALAFKLDSHCVPNLPPPVPYREIWVYSPRIEGIHLRGGPIARGGLRWSDRRDDFRTEVLGLVKAQKVKNTVIVPTGAKGGFYPKLLPAPANRDAWLAEGTQAYRIFIRALLSLTDNLAPDGTNIPPADVVCHDAPDPYLVVAADKGTATFSDTANGIAKAHGFWLGDAFASGGGNGYDHKAMAITARGAWISVQRHFREMGVDVQTQPIRVAGVGDMSGDVFGNGMLLSPVIKLVAAFDHRHFFFDPEPDVAAAFAERQRMFALPRSSWDDYDRSKISPGGGVFARSLKSVPLTPAIKTMLGVATDSLSPSDLIAAILKMPSDLLWFGGIGTYVKAANESNADAGDRANDAHRINGADIGARVVGEGANLGVTQAGRIEFAAQGGRINTDFIDNSAGVDCSDNEVNIKIALNGEVLAGRLAEADRDALLVEMTDDVAGLVLVDNILQTQALSLAERDGAAAVPGHVRLIQTLEASAAELDRKVEGLPADDLLIQRGRAGHGLERPELAVVMAYAKMAIYDALTESRAHPLIDDALLVADLHAAFPTAMRNRFAGAIDRHRLRRELIATKLTNEIVNRGGLALAFELAEELGVGLVDVASAFVAARDLFDFRALWAAIDAAPVAGSVHLDLHLAGIDVLRTQMADLIRCAPGENPAQLTARLKPGVGRLGAEIDGLLRPEPRAQLDRFAARLLALGAPADIAAALVRIDALDGAVGVALLASDTGASEAATAGAYTALGEATGLDWAKGAATALAPTDPWERLLKAGLVRDFEALRLELLRRIAPAGTDPAAAVVAWLQDNGERLSRIAGPVARARAGGDVTTAMLAHLAGQARAVLV</sequence>
<accession>A0A7C9KNT5</accession>
<protein>
    <submittedName>
        <fullName evidence="7">NAD-glutamate dehydrogenase</fullName>
    </submittedName>
</protein>
<keyword evidence="8" id="KW-1185">Reference proteome</keyword>
<evidence type="ECO:0000259" key="6">
    <source>
        <dbReference type="Pfam" id="PF21077"/>
    </source>
</evidence>
<dbReference type="InterPro" id="IPR036291">
    <property type="entry name" value="NAD(P)-bd_dom_sf"/>
</dbReference>
<feature type="domain" description="NAD-glutamate dehydrogenase catalytic" evidence="2">
    <location>
        <begin position="705"/>
        <end position="1196"/>
    </location>
</feature>
<evidence type="ECO:0000259" key="2">
    <source>
        <dbReference type="Pfam" id="PF05088"/>
    </source>
</evidence>
<dbReference type="Pfam" id="PF21078">
    <property type="entry name" value="GDH_HM3"/>
    <property type="match status" value="1"/>
</dbReference>
<reference evidence="7 8" key="1">
    <citation type="submission" date="2019-09" db="EMBL/GenBank/DDBJ databases">
        <title>Polymorphobacter sp. isolated from a lake in China.</title>
        <authorList>
            <person name="Liu Z."/>
        </authorList>
    </citation>
    <scope>NUCLEOTIDE SEQUENCE [LARGE SCALE GENOMIC DNA]</scope>
    <source>
        <strain evidence="7 8">D40P</strain>
    </source>
</reference>
<feature type="domain" description="NAD-glutamate dehydrogenase N-terminal ACT1" evidence="4">
    <location>
        <begin position="12"/>
        <end position="148"/>
    </location>
</feature>
<dbReference type="GO" id="GO:0004069">
    <property type="term" value="F:L-aspartate:2-oxoglutarate aminotransferase activity"/>
    <property type="evidence" value="ECO:0007669"/>
    <property type="project" value="InterPro"/>
</dbReference>
<dbReference type="PIRSF" id="PIRSF036761">
    <property type="entry name" value="GDH_Mll4104"/>
    <property type="match status" value="1"/>
</dbReference>
<dbReference type="InterPro" id="IPR049059">
    <property type="entry name" value="NAD_Glu_DH_HM1"/>
</dbReference>
<dbReference type="InterPro" id="IPR046346">
    <property type="entry name" value="Aminoacid_DH-like_N_sf"/>
</dbReference>
<dbReference type="Pfam" id="PF21074">
    <property type="entry name" value="GDH_C"/>
    <property type="match status" value="1"/>
</dbReference>
<dbReference type="Gene3D" id="3.40.50.720">
    <property type="entry name" value="NAD(P)-binding Rossmann-like Domain"/>
    <property type="match status" value="1"/>
</dbReference>
<evidence type="ECO:0000259" key="5">
    <source>
        <dbReference type="Pfam" id="PF21076"/>
    </source>
</evidence>
<dbReference type="InterPro" id="IPR024727">
    <property type="entry name" value="NAD_Glu_DH_N_ACT1"/>
</dbReference>
<dbReference type="PANTHER" id="PTHR43403:SF1">
    <property type="entry name" value="NAD-SPECIFIC GLUTAMATE DEHYDROGENASE"/>
    <property type="match status" value="1"/>
</dbReference>
<comment type="caution">
    <text evidence="7">The sequence shown here is derived from an EMBL/GenBank/DDBJ whole genome shotgun (WGS) entry which is preliminary data.</text>
</comment>
<keyword evidence="1" id="KW-0560">Oxidoreductase</keyword>
<evidence type="ECO:0000259" key="4">
    <source>
        <dbReference type="Pfam" id="PF21075"/>
    </source>
</evidence>
<dbReference type="Pfam" id="PF21075">
    <property type="entry name" value="GDH_ACT1"/>
    <property type="match status" value="1"/>
</dbReference>
<dbReference type="SUPFAM" id="SSF53223">
    <property type="entry name" value="Aminoacid dehydrogenase-like, N-terminal domain"/>
    <property type="match status" value="1"/>
</dbReference>
<evidence type="ECO:0000256" key="1">
    <source>
        <dbReference type="ARBA" id="ARBA00023002"/>
    </source>
</evidence>
<dbReference type="Pfam" id="PF05088">
    <property type="entry name" value="Bac_GDH_CD"/>
    <property type="match status" value="1"/>
</dbReference>
<dbReference type="InterPro" id="IPR049062">
    <property type="entry name" value="NAD_Glu_DH_ACT2"/>
</dbReference>
<dbReference type="InterPro" id="IPR049056">
    <property type="entry name" value="NAD_Glu_DH_HM3"/>
</dbReference>
<dbReference type="GO" id="GO:0006538">
    <property type="term" value="P:L-glutamate catabolic process"/>
    <property type="evidence" value="ECO:0007669"/>
    <property type="project" value="InterPro"/>
</dbReference>
<dbReference type="Pfam" id="PF21077">
    <property type="entry name" value="GDH_ACT3"/>
    <property type="match status" value="1"/>
</dbReference>
<dbReference type="InterPro" id="IPR049058">
    <property type="entry name" value="NAD_Glu_DH_HM2"/>
</dbReference>
<evidence type="ECO:0000313" key="8">
    <source>
        <dbReference type="Proteomes" id="UP000481327"/>
    </source>
</evidence>
<dbReference type="GO" id="GO:0004352">
    <property type="term" value="F:glutamate dehydrogenase (NAD+) activity"/>
    <property type="evidence" value="ECO:0007669"/>
    <property type="project" value="InterPro"/>
</dbReference>
<dbReference type="SUPFAM" id="SSF51735">
    <property type="entry name" value="NAD(P)-binding Rossmann-fold domains"/>
    <property type="match status" value="1"/>
</dbReference>
<feature type="domain" description="NAD-glutamate dehydrogenase ACT3" evidence="6">
    <location>
        <begin position="539"/>
        <end position="603"/>
    </location>
</feature>
<evidence type="ECO:0000313" key="7">
    <source>
        <dbReference type="EMBL" id="MQT17984.1"/>
    </source>
</evidence>
<feature type="domain" description="NAD-glutamate dehydrogenase ACT2" evidence="5">
    <location>
        <begin position="385"/>
        <end position="475"/>
    </location>
</feature>
<gene>
    <name evidence="7" type="ORF">F3168_12020</name>
</gene>
<proteinExistence type="predicted"/>
<feature type="domain" description="NAD-specific glutamate dehydrogenase C-terminal" evidence="3">
    <location>
        <begin position="1242"/>
        <end position="1569"/>
    </location>
</feature>
<dbReference type="InterPro" id="IPR028971">
    <property type="entry name" value="NAD-GDH_cat"/>
</dbReference>
<dbReference type="Pfam" id="PF21079">
    <property type="entry name" value="GDH_HM2"/>
    <property type="match status" value="1"/>
</dbReference>
<dbReference type="Pfam" id="PF21076">
    <property type="entry name" value="GDH_ACT2"/>
    <property type="match status" value="1"/>
</dbReference>
<dbReference type="Proteomes" id="UP000481327">
    <property type="component" value="Unassembled WGS sequence"/>
</dbReference>
<dbReference type="InterPro" id="IPR048381">
    <property type="entry name" value="GDH_C"/>
</dbReference>
<dbReference type="InterPro" id="IPR049064">
    <property type="entry name" value="NAD_Glu_DH_ACT3"/>
</dbReference>
<organism evidence="7 8">
    <name type="scientific">Sandarakinorhabdus fusca</name>
    <dbReference type="NCBI Taxonomy" id="1439888"/>
    <lineage>
        <taxon>Bacteria</taxon>
        <taxon>Pseudomonadati</taxon>
        <taxon>Pseudomonadota</taxon>
        <taxon>Alphaproteobacteria</taxon>
        <taxon>Sphingomonadales</taxon>
        <taxon>Sphingosinicellaceae</taxon>
        <taxon>Sandarakinorhabdus</taxon>
    </lineage>
</organism>
<evidence type="ECO:0000259" key="3">
    <source>
        <dbReference type="Pfam" id="PF21074"/>
    </source>
</evidence>
<name>A0A7C9KNT5_9SPHN</name>
<dbReference type="EMBL" id="WIOL01000004">
    <property type="protein sequence ID" value="MQT17984.1"/>
    <property type="molecule type" value="Genomic_DNA"/>
</dbReference>